<keyword evidence="4" id="KW-0804">Transcription</keyword>
<dbReference type="PANTHER" id="PTHR30118">
    <property type="entry name" value="HTH-TYPE TRANSCRIPTIONAL REGULATOR LEUO-RELATED"/>
    <property type="match status" value="1"/>
</dbReference>
<comment type="similarity">
    <text evidence="1">Belongs to the LysR transcriptional regulatory family.</text>
</comment>
<dbReference type="GO" id="GO:0003700">
    <property type="term" value="F:DNA-binding transcription factor activity"/>
    <property type="evidence" value="ECO:0007669"/>
    <property type="project" value="InterPro"/>
</dbReference>
<dbReference type="EMBL" id="NJIH01000004">
    <property type="protein sequence ID" value="OWT62109.1"/>
    <property type="molecule type" value="Genomic_DNA"/>
</dbReference>
<dbReference type="AlphaFoldDB" id="A0A225MTY9"/>
<feature type="domain" description="HTH lysR-type" evidence="5">
    <location>
        <begin position="6"/>
        <end position="63"/>
    </location>
</feature>
<organism evidence="6 7">
    <name type="scientific">Candidimonas nitroreducens</name>
    <dbReference type="NCBI Taxonomy" id="683354"/>
    <lineage>
        <taxon>Bacteria</taxon>
        <taxon>Pseudomonadati</taxon>
        <taxon>Pseudomonadota</taxon>
        <taxon>Betaproteobacteria</taxon>
        <taxon>Burkholderiales</taxon>
        <taxon>Alcaligenaceae</taxon>
        <taxon>Candidimonas</taxon>
    </lineage>
</organism>
<proteinExistence type="inferred from homology"/>
<dbReference type="InterPro" id="IPR036388">
    <property type="entry name" value="WH-like_DNA-bd_sf"/>
</dbReference>
<dbReference type="CDD" id="cd08459">
    <property type="entry name" value="PBP2_DntR_NahR_LinR_like"/>
    <property type="match status" value="1"/>
</dbReference>
<name>A0A225MTY9_9BURK</name>
<dbReference type="PANTHER" id="PTHR30118:SF15">
    <property type="entry name" value="TRANSCRIPTIONAL REGULATORY PROTEIN"/>
    <property type="match status" value="1"/>
</dbReference>
<evidence type="ECO:0000256" key="1">
    <source>
        <dbReference type="ARBA" id="ARBA00009437"/>
    </source>
</evidence>
<evidence type="ECO:0000256" key="3">
    <source>
        <dbReference type="ARBA" id="ARBA00023125"/>
    </source>
</evidence>
<dbReference type="InterPro" id="IPR050389">
    <property type="entry name" value="LysR-type_TF"/>
</dbReference>
<dbReference type="Gene3D" id="3.40.190.10">
    <property type="entry name" value="Periplasmic binding protein-like II"/>
    <property type="match status" value="2"/>
</dbReference>
<keyword evidence="3" id="KW-0238">DNA-binding</keyword>
<dbReference type="OrthoDB" id="8583877at2"/>
<comment type="caution">
    <text evidence="6">The sequence shown here is derived from an EMBL/GenBank/DDBJ whole genome shotgun (WGS) entry which is preliminary data.</text>
</comment>
<dbReference type="SUPFAM" id="SSF46785">
    <property type="entry name" value="Winged helix' DNA-binding domain"/>
    <property type="match status" value="1"/>
</dbReference>
<evidence type="ECO:0000256" key="4">
    <source>
        <dbReference type="ARBA" id="ARBA00023163"/>
    </source>
</evidence>
<evidence type="ECO:0000313" key="7">
    <source>
        <dbReference type="Proteomes" id="UP000214603"/>
    </source>
</evidence>
<dbReference type="PRINTS" id="PR00039">
    <property type="entry name" value="HTHLYSR"/>
</dbReference>
<dbReference type="Proteomes" id="UP000214603">
    <property type="component" value="Unassembled WGS sequence"/>
</dbReference>
<keyword evidence="7" id="KW-1185">Reference proteome</keyword>
<dbReference type="GO" id="GO:0003677">
    <property type="term" value="F:DNA binding"/>
    <property type="evidence" value="ECO:0007669"/>
    <property type="project" value="UniProtKB-KW"/>
</dbReference>
<accession>A0A225MTY9</accession>
<dbReference type="Pfam" id="PF03466">
    <property type="entry name" value="LysR_substrate"/>
    <property type="match status" value="1"/>
</dbReference>
<dbReference type="Gene3D" id="1.10.10.10">
    <property type="entry name" value="Winged helix-like DNA-binding domain superfamily/Winged helix DNA-binding domain"/>
    <property type="match status" value="1"/>
</dbReference>
<reference evidence="7" key="1">
    <citation type="submission" date="2017-06" db="EMBL/GenBank/DDBJ databases">
        <title>Herbaspirillum phytohormonus sp. nov., isolated from the root nodule of Robinia pseudoacacia in lead-zinc mine.</title>
        <authorList>
            <person name="Fan M."/>
            <person name="Lin Y."/>
        </authorList>
    </citation>
    <scope>NUCLEOTIDE SEQUENCE [LARGE SCALE GENOMIC DNA]</scope>
    <source>
        <strain evidence="7">SC-089</strain>
    </source>
</reference>
<keyword evidence="2" id="KW-0805">Transcription regulation</keyword>
<dbReference type="RefSeq" id="WP_088603196.1">
    <property type="nucleotide sequence ID" value="NZ_NJIH01000004.1"/>
</dbReference>
<evidence type="ECO:0000313" key="6">
    <source>
        <dbReference type="EMBL" id="OWT62109.1"/>
    </source>
</evidence>
<evidence type="ECO:0000259" key="5">
    <source>
        <dbReference type="PROSITE" id="PS50931"/>
    </source>
</evidence>
<dbReference type="InterPro" id="IPR000847">
    <property type="entry name" value="LysR_HTH_N"/>
</dbReference>
<dbReference type="InterPro" id="IPR005119">
    <property type="entry name" value="LysR_subst-bd"/>
</dbReference>
<dbReference type="InterPro" id="IPR036390">
    <property type="entry name" value="WH_DNA-bd_sf"/>
</dbReference>
<dbReference type="SUPFAM" id="SSF53850">
    <property type="entry name" value="Periplasmic binding protein-like II"/>
    <property type="match status" value="1"/>
</dbReference>
<evidence type="ECO:0000256" key="2">
    <source>
        <dbReference type="ARBA" id="ARBA00023015"/>
    </source>
</evidence>
<dbReference type="PROSITE" id="PS50931">
    <property type="entry name" value="HTH_LYSR"/>
    <property type="match status" value="1"/>
</dbReference>
<protein>
    <submittedName>
        <fullName evidence="6">LysR family transcriptional regulator</fullName>
    </submittedName>
</protein>
<gene>
    <name evidence="6" type="ORF">CEY11_09935</name>
</gene>
<sequence length="300" mass="33271">MDLKDLDLNLLLVFNELYRLRSVSRAGEALGLSQSAVSNALRRLRLALDDELFVRVARGMAPTHYAEELSGSIEQALGALRASLTAPAAFQPATSTRNFTIAMSDIGEIYFLPELMKRLARLAPGVSVSTVRDTTISLRSEMESGQVDLAIGFLPDLRHGFFQRRLFRQRYVCVFRRGHRLATGNFGLKEFKAAERVAIVAAGTGHGTVDATLRRAGLADGPRLSVPHFVAVGHILQSTDMIAVVPQAYAERTLKPFGLVYAPCPVRLPEFVIRQLWHSRNHREPGSQWLRGLISETFSF</sequence>
<dbReference type="Pfam" id="PF00126">
    <property type="entry name" value="HTH_1"/>
    <property type="match status" value="1"/>
</dbReference>